<evidence type="ECO:0000256" key="4">
    <source>
        <dbReference type="SAM" id="MobiDB-lite"/>
    </source>
</evidence>
<dbReference type="SUPFAM" id="SSF57016">
    <property type="entry name" value="Plant lectins/antimicrobial peptides"/>
    <property type="match status" value="1"/>
</dbReference>
<keyword evidence="1 3" id="KW-0147">Chitin-binding</keyword>
<dbReference type="Proteomes" id="UP000777438">
    <property type="component" value="Unassembled WGS sequence"/>
</dbReference>
<feature type="disulfide bond" evidence="3">
    <location>
        <begin position="277"/>
        <end position="291"/>
    </location>
</feature>
<feature type="signal peptide" evidence="5">
    <location>
        <begin position="1"/>
        <end position="30"/>
    </location>
</feature>
<feature type="chain" id="PRO_5040159287" description="Carbohydrate-binding module family 18 protein" evidence="5">
    <location>
        <begin position="31"/>
        <end position="313"/>
    </location>
</feature>
<evidence type="ECO:0000256" key="5">
    <source>
        <dbReference type="SAM" id="SignalP"/>
    </source>
</evidence>
<evidence type="ECO:0008006" key="10">
    <source>
        <dbReference type="Google" id="ProtNLM"/>
    </source>
</evidence>
<evidence type="ECO:0000256" key="2">
    <source>
        <dbReference type="ARBA" id="ARBA00044955"/>
    </source>
</evidence>
<evidence type="ECO:0000256" key="3">
    <source>
        <dbReference type="PROSITE-ProRule" id="PRU00261"/>
    </source>
</evidence>
<sequence>MPSLQNHLSLGLTFALILLCIVSFPATVAADECQPYTWEPMNKRRAVSADPTSTKPPRPSFTFSVPRKDKHEPGDINCRNWGKTYKAVNYYSCKKLALHFGIDIETFFKLNPILDPDCETIKPYTKYCVAGFIEPKRAFDGHCGPKHGNSTCVGTGKACCNSETWTCGNSDEDCSPGICYEGLCAGHTVYTTDGKCGKDHGMRVCAGKWGECCNNDGECGTGPDYCAQGQCQLGQCTNPEDPTTDDQPNFPWLVGNTTDGTCGGRKGYTCDVVYGNCCNKHGYCGSLPADCGEGCQSKFGKCGSTDIAGLSSM</sequence>
<evidence type="ECO:0000313" key="9">
    <source>
        <dbReference type="Proteomes" id="UP000777438"/>
    </source>
</evidence>
<dbReference type="OrthoDB" id="1193027at2759"/>
<comment type="caution">
    <text evidence="3">Lacks conserved residue(s) required for the propagation of feature annotation.</text>
</comment>
<evidence type="ECO:0000259" key="6">
    <source>
        <dbReference type="PROSITE" id="PS50941"/>
    </source>
</evidence>
<name>A0A9P9AK29_9HYPO</name>
<dbReference type="GO" id="GO:0008061">
    <property type="term" value="F:chitin binding"/>
    <property type="evidence" value="ECO:0007669"/>
    <property type="project" value="UniProtKB-UniRule"/>
</dbReference>
<dbReference type="Gene3D" id="3.30.60.10">
    <property type="entry name" value="Endochitinase-like"/>
    <property type="match status" value="2"/>
</dbReference>
<dbReference type="InterPro" id="IPR036779">
    <property type="entry name" value="LysM_dom_sf"/>
</dbReference>
<proteinExistence type="inferred from homology"/>
<evidence type="ECO:0000313" key="8">
    <source>
        <dbReference type="EMBL" id="KAH6870943.1"/>
    </source>
</evidence>
<evidence type="ECO:0000256" key="1">
    <source>
        <dbReference type="ARBA" id="ARBA00022669"/>
    </source>
</evidence>
<comment type="similarity">
    <text evidence="2">Belongs to the secreted LysM effector family.</text>
</comment>
<feature type="region of interest" description="Disordered" evidence="4">
    <location>
        <begin position="44"/>
        <end position="70"/>
    </location>
</feature>
<dbReference type="Gene3D" id="3.10.350.10">
    <property type="entry name" value="LysM domain"/>
    <property type="match status" value="1"/>
</dbReference>
<feature type="domain" description="LysM" evidence="7">
    <location>
        <begin position="83"/>
        <end position="129"/>
    </location>
</feature>
<protein>
    <recommendedName>
        <fullName evidence="10">Carbohydrate-binding module family 18 protein</fullName>
    </recommendedName>
</protein>
<dbReference type="PROSITE" id="PS50941">
    <property type="entry name" value="CHIT_BIND_I_2"/>
    <property type="match status" value="2"/>
</dbReference>
<reference evidence="8 9" key="1">
    <citation type="journal article" date="2021" name="Nat. Commun.">
        <title>Genetic determinants of endophytism in the Arabidopsis root mycobiome.</title>
        <authorList>
            <person name="Mesny F."/>
            <person name="Miyauchi S."/>
            <person name="Thiergart T."/>
            <person name="Pickel B."/>
            <person name="Atanasova L."/>
            <person name="Karlsson M."/>
            <person name="Huettel B."/>
            <person name="Barry K.W."/>
            <person name="Haridas S."/>
            <person name="Chen C."/>
            <person name="Bauer D."/>
            <person name="Andreopoulos W."/>
            <person name="Pangilinan J."/>
            <person name="LaButti K."/>
            <person name="Riley R."/>
            <person name="Lipzen A."/>
            <person name="Clum A."/>
            <person name="Drula E."/>
            <person name="Henrissat B."/>
            <person name="Kohler A."/>
            <person name="Grigoriev I.V."/>
            <person name="Martin F.M."/>
            <person name="Hacquard S."/>
        </authorList>
    </citation>
    <scope>NUCLEOTIDE SEQUENCE [LARGE SCALE GENOMIC DNA]</scope>
    <source>
        <strain evidence="8 9">MPI-CAGE-CH-0241</strain>
    </source>
</reference>
<dbReference type="EMBL" id="JAGPYM010000062">
    <property type="protein sequence ID" value="KAH6870943.1"/>
    <property type="molecule type" value="Genomic_DNA"/>
</dbReference>
<keyword evidence="9" id="KW-1185">Reference proteome</keyword>
<feature type="domain" description="Chitin-binding type-1" evidence="6">
    <location>
        <begin position="259"/>
        <end position="304"/>
    </location>
</feature>
<dbReference type="AlphaFoldDB" id="A0A9P9AK29"/>
<dbReference type="PROSITE" id="PS51782">
    <property type="entry name" value="LYSM"/>
    <property type="match status" value="1"/>
</dbReference>
<keyword evidence="5" id="KW-0732">Signal</keyword>
<feature type="domain" description="Chitin-binding type-1" evidence="6">
    <location>
        <begin position="193"/>
        <end position="238"/>
    </location>
</feature>
<feature type="disulfide bond" evidence="3">
    <location>
        <begin position="212"/>
        <end position="226"/>
    </location>
</feature>
<dbReference type="InterPro" id="IPR018392">
    <property type="entry name" value="LysM"/>
</dbReference>
<gene>
    <name evidence="8" type="ORF">B0T10DRAFT_568592</name>
</gene>
<comment type="caution">
    <text evidence="8">The sequence shown here is derived from an EMBL/GenBank/DDBJ whole genome shotgun (WGS) entry which is preliminary data.</text>
</comment>
<keyword evidence="3" id="KW-1015">Disulfide bond</keyword>
<dbReference type="InterPro" id="IPR001002">
    <property type="entry name" value="Chitin-bd_1"/>
</dbReference>
<dbReference type="InterPro" id="IPR036861">
    <property type="entry name" value="Endochitinase-like_sf"/>
</dbReference>
<accession>A0A9P9AK29</accession>
<organism evidence="8 9">
    <name type="scientific">Thelonectria olida</name>
    <dbReference type="NCBI Taxonomy" id="1576542"/>
    <lineage>
        <taxon>Eukaryota</taxon>
        <taxon>Fungi</taxon>
        <taxon>Dikarya</taxon>
        <taxon>Ascomycota</taxon>
        <taxon>Pezizomycotina</taxon>
        <taxon>Sordariomycetes</taxon>
        <taxon>Hypocreomycetidae</taxon>
        <taxon>Hypocreales</taxon>
        <taxon>Nectriaceae</taxon>
        <taxon>Thelonectria</taxon>
    </lineage>
</organism>
<evidence type="ECO:0000259" key="7">
    <source>
        <dbReference type="PROSITE" id="PS51782"/>
    </source>
</evidence>